<sequence>MNNGRGAISRGRGAQTNKLPKDQQRAYNRMLDKDWQAGLGDPGSWADDTRSNEPDNYRQNATKTDSRQAHDRGRINAWKNNNKKRQKQDNEAKDNTQAPSFDKSKYQSKINTPTQDEPLYTVVNASVTVQKTRVQNIDHSSFPILCDITYRKMQGIDPRLPRSVPYCSFLHYCNILLQCQLLDTTTRGTRRAPSR</sequence>
<accession>A0ACC2NQ70</accession>
<reference evidence="1" key="1">
    <citation type="submission" date="2023-04" db="EMBL/GenBank/DDBJ databases">
        <title>A chromosome-level genome assembly of the parasitoid wasp Eretmocerus hayati.</title>
        <authorList>
            <person name="Zhong Y."/>
            <person name="Liu S."/>
            <person name="Liu Y."/>
        </authorList>
    </citation>
    <scope>NUCLEOTIDE SEQUENCE</scope>
    <source>
        <strain evidence="1">ZJU_SS_LIU_2023</strain>
    </source>
</reference>
<organism evidence="1 2">
    <name type="scientific">Eretmocerus hayati</name>
    <dbReference type="NCBI Taxonomy" id="131215"/>
    <lineage>
        <taxon>Eukaryota</taxon>
        <taxon>Metazoa</taxon>
        <taxon>Ecdysozoa</taxon>
        <taxon>Arthropoda</taxon>
        <taxon>Hexapoda</taxon>
        <taxon>Insecta</taxon>
        <taxon>Pterygota</taxon>
        <taxon>Neoptera</taxon>
        <taxon>Endopterygota</taxon>
        <taxon>Hymenoptera</taxon>
        <taxon>Apocrita</taxon>
        <taxon>Proctotrupomorpha</taxon>
        <taxon>Chalcidoidea</taxon>
        <taxon>Aphelinidae</taxon>
        <taxon>Aphelininae</taxon>
        <taxon>Eretmocerus</taxon>
    </lineage>
</organism>
<evidence type="ECO:0000313" key="1">
    <source>
        <dbReference type="EMBL" id="KAJ8673340.1"/>
    </source>
</evidence>
<name>A0ACC2NQ70_9HYME</name>
<comment type="caution">
    <text evidence="1">The sequence shown here is derived from an EMBL/GenBank/DDBJ whole genome shotgun (WGS) entry which is preliminary data.</text>
</comment>
<keyword evidence="2" id="KW-1185">Reference proteome</keyword>
<dbReference type="EMBL" id="CM056743">
    <property type="protein sequence ID" value="KAJ8673340.1"/>
    <property type="molecule type" value="Genomic_DNA"/>
</dbReference>
<proteinExistence type="predicted"/>
<protein>
    <submittedName>
        <fullName evidence="1">Uncharacterized protein</fullName>
    </submittedName>
</protein>
<dbReference type="Proteomes" id="UP001239111">
    <property type="component" value="Chromosome 3"/>
</dbReference>
<evidence type="ECO:0000313" key="2">
    <source>
        <dbReference type="Proteomes" id="UP001239111"/>
    </source>
</evidence>
<gene>
    <name evidence="1" type="ORF">QAD02_004602</name>
</gene>